<evidence type="ECO:0000313" key="1">
    <source>
        <dbReference type="EMBL" id="MFC4027234.1"/>
    </source>
</evidence>
<reference evidence="2" key="1">
    <citation type="journal article" date="2019" name="Int. J. Syst. Evol. Microbiol.">
        <title>The Global Catalogue of Microorganisms (GCM) 10K type strain sequencing project: providing services to taxonomists for standard genome sequencing and annotation.</title>
        <authorList>
            <consortium name="The Broad Institute Genomics Platform"/>
            <consortium name="The Broad Institute Genome Sequencing Center for Infectious Disease"/>
            <person name="Wu L."/>
            <person name="Ma J."/>
        </authorList>
    </citation>
    <scope>NUCLEOTIDE SEQUENCE [LARGE SCALE GENOMIC DNA]</scope>
    <source>
        <strain evidence="2">CECT 9128</strain>
    </source>
</reference>
<accession>A0ABV8H8W9</accession>
<sequence length="275" mass="31958">MSNSIEINALVDQTLVSLYNVSHPDAYIDLRELIPHKFKVQERNKIDAVLQILINEGWINTANDTEYRVNLNAEGRRIFKEYGSYSSFLNSRIKSQTFKRTTTKFKEIIKMLATIVFGVSTLVLGWLNYNNDNTIDEQKDKITELELVIDSLQTNRPILINQKKDSLLMSSYHDPKVEMIELYKKGEEFKSISSRQIRNIVNKAHVIVENYPRSEKSVRYINNALESLNQYDKEEGYDEEDWNIYVADVKFAFTKGVAMWLNATPGFNLELPKID</sequence>
<proteinExistence type="predicted"/>
<dbReference type="RefSeq" id="WP_290234646.1">
    <property type="nucleotide sequence ID" value="NZ_JAUFPZ010000002.1"/>
</dbReference>
<dbReference type="Proteomes" id="UP001595793">
    <property type="component" value="Unassembled WGS sequence"/>
</dbReference>
<dbReference type="EMBL" id="JBHSAS010000006">
    <property type="protein sequence ID" value="MFC4027234.1"/>
    <property type="molecule type" value="Genomic_DNA"/>
</dbReference>
<organism evidence="1 2">
    <name type="scientific">Zunongwangia endophytica</name>
    <dbReference type="NCBI Taxonomy" id="1808945"/>
    <lineage>
        <taxon>Bacteria</taxon>
        <taxon>Pseudomonadati</taxon>
        <taxon>Bacteroidota</taxon>
        <taxon>Flavobacteriia</taxon>
        <taxon>Flavobacteriales</taxon>
        <taxon>Flavobacteriaceae</taxon>
        <taxon>Zunongwangia</taxon>
    </lineage>
</organism>
<comment type="caution">
    <text evidence="1">The sequence shown here is derived from an EMBL/GenBank/DDBJ whole genome shotgun (WGS) entry which is preliminary data.</text>
</comment>
<evidence type="ECO:0000313" key="2">
    <source>
        <dbReference type="Proteomes" id="UP001595793"/>
    </source>
</evidence>
<keyword evidence="2" id="KW-1185">Reference proteome</keyword>
<protein>
    <submittedName>
        <fullName evidence="1">Uncharacterized protein</fullName>
    </submittedName>
</protein>
<name>A0ABV8H8W9_9FLAO</name>
<gene>
    <name evidence="1" type="ORF">ACFOS1_07450</name>
</gene>